<dbReference type="Gene3D" id="3.30.930.10">
    <property type="entry name" value="Bira Bifunctional Protein, Domain 2"/>
    <property type="match status" value="1"/>
</dbReference>
<dbReference type="GO" id="GO:0004813">
    <property type="term" value="F:alanine-tRNA ligase activity"/>
    <property type="evidence" value="ECO:0007669"/>
    <property type="project" value="UniProtKB-EC"/>
</dbReference>
<evidence type="ECO:0000256" key="13">
    <source>
        <dbReference type="ARBA" id="ARBA00032577"/>
    </source>
</evidence>
<dbReference type="STRING" id="6832.A0A553NNC7"/>
<dbReference type="InterPro" id="IPR018164">
    <property type="entry name" value="Ala-tRNA-synth_IIc_N"/>
</dbReference>
<evidence type="ECO:0000256" key="7">
    <source>
        <dbReference type="ARBA" id="ARBA00022741"/>
    </source>
</evidence>
<dbReference type="PANTHER" id="PTHR11777:SF9">
    <property type="entry name" value="ALANINE--TRNA LIGASE, CYTOPLASMIC"/>
    <property type="match status" value="1"/>
</dbReference>
<dbReference type="GO" id="GO:0002161">
    <property type="term" value="F:aminoacyl-tRNA deacylase activity"/>
    <property type="evidence" value="ECO:0007669"/>
    <property type="project" value="TreeGrafter"/>
</dbReference>
<feature type="domain" description="Alanyl-transfer RNA synthetases family profile" evidence="15">
    <location>
        <begin position="24"/>
        <end position="774"/>
    </location>
</feature>
<evidence type="ECO:0000256" key="3">
    <source>
        <dbReference type="ARBA" id="ARBA00017959"/>
    </source>
</evidence>
<dbReference type="SUPFAM" id="SSF50447">
    <property type="entry name" value="Translation proteins"/>
    <property type="match status" value="1"/>
</dbReference>
<keyword evidence="10" id="KW-0694">RNA-binding</keyword>
<protein>
    <recommendedName>
        <fullName evidence="3">Alanine--tRNA ligase</fullName>
        <ecNumber evidence="2">6.1.1.7</ecNumber>
    </recommendedName>
    <alternativeName>
        <fullName evidence="13">Alanyl-tRNA synthetase</fullName>
    </alternativeName>
</protein>
<name>A0A553NNC7_TIGCA</name>
<dbReference type="InterPro" id="IPR009000">
    <property type="entry name" value="Transl_B-barrel_sf"/>
</dbReference>
<comment type="catalytic activity">
    <reaction evidence="14">
        <text>tRNA(Ala) + L-alanine + ATP = L-alanyl-tRNA(Ala) + AMP + diphosphate</text>
        <dbReference type="Rhea" id="RHEA:12540"/>
        <dbReference type="Rhea" id="RHEA-COMP:9657"/>
        <dbReference type="Rhea" id="RHEA-COMP:9923"/>
        <dbReference type="ChEBI" id="CHEBI:30616"/>
        <dbReference type="ChEBI" id="CHEBI:33019"/>
        <dbReference type="ChEBI" id="CHEBI:57972"/>
        <dbReference type="ChEBI" id="CHEBI:78442"/>
        <dbReference type="ChEBI" id="CHEBI:78497"/>
        <dbReference type="ChEBI" id="CHEBI:456215"/>
        <dbReference type="EC" id="6.1.1.7"/>
    </reaction>
</comment>
<evidence type="ECO:0000256" key="5">
    <source>
        <dbReference type="ARBA" id="ARBA00022598"/>
    </source>
</evidence>
<comment type="caution">
    <text evidence="16">The sequence shown here is derived from an EMBL/GenBank/DDBJ whole genome shotgun (WGS) entry which is preliminary data.</text>
</comment>
<dbReference type="GO" id="GO:0006419">
    <property type="term" value="P:alanyl-tRNA aminoacylation"/>
    <property type="evidence" value="ECO:0007669"/>
    <property type="project" value="InterPro"/>
</dbReference>
<dbReference type="InterPro" id="IPR012947">
    <property type="entry name" value="tRNA_SAD"/>
</dbReference>
<dbReference type="SUPFAM" id="SSF55186">
    <property type="entry name" value="ThrRS/AlaRS common domain"/>
    <property type="match status" value="1"/>
</dbReference>
<dbReference type="SUPFAM" id="SSF101353">
    <property type="entry name" value="Putative anticodon-binding domain of alanyl-tRNA synthetase (AlaRS)"/>
    <property type="match status" value="1"/>
</dbReference>
<keyword evidence="8" id="KW-0862">Zinc</keyword>
<keyword evidence="7" id="KW-0547">Nucleotide-binding</keyword>
<gene>
    <name evidence="16" type="ORF">TCAL_03747</name>
</gene>
<dbReference type="InterPro" id="IPR018162">
    <property type="entry name" value="Ala-tRNA-ligase_IIc_anticod-bd"/>
</dbReference>
<keyword evidence="4" id="KW-0820">tRNA-binding</keyword>
<evidence type="ECO:0000313" key="16">
    <source>
        <dbReference type="EMBL" id="TRY66951.1"/>
    </source>
</evidence>
<dbReference type="OMA" id="AGERIWK"/>
<organism evidence="16 17">
    <name type="scientific">Tigriopus californicus</name>
    <name type="common">Marine copepod</name>
    <dbReference type="NCBI Taxonomy" id="6832"/>
    <lineage>
        <taxon>Eukaryota</taxon>
        <taxon>Metazoa</taxon>
        <taxon>Ecdysozoa</taxon>
        <taxon>Arthropoda</taxon>
        <taxon>Crustacea</taxon>
        <taxon>Multicrustacea</taxon>
        <taxon>Hexanauplia</taxon>
        <taxon>Copepoda</taxon>
        <taxon>Harpacticoida</taxon>
        <taxon>Harpacticidae</taxon>
        <taxon>Tigriopus</taxon>
    </lineage>
</organism>
<dbReference type="GO" id="GO:0046872">
    <property type="term" value="F:metal ion binding"/>
    <property type="evidence" value="ECO:0007669"/>
    <property type="project" value="UniProtKB-KW"/>
</dbReference>
<dbReference type="Gene3D" id="3.30.980.10">
    <property type="entry name" value="Threonyl-trna Synthetase, Chain A, domain 2"/>
    <property type="match status" value="1"/>
</dbReference>
<evidence type="ECO:0000256" key="6">
    <source>
        <dbReference type="ARBA" id="ARBA00022723"/>
    </source>
</evidence>
<keyword evidence="17" id="KW-1185">Reference proteome</keyword>
<dbReference type="SUPFAM" id="SSF55681">
    <property type="entry name" value="Class II aaRS and biotin synthetases"/>
    <property type="match status" value="1"/>
</dbReference>
<evidence type="ECO:0000256" key="1">
    <source>
        <dbReference type="ARBA" id="ARBA00008429"/>
    </source>
</evidence>
<dbReference type="GO" id="GO:0005524">
    <property type="term" value="F:ATP binding"/>
    <property type="evidence" value="ECO:0007669"/>
    <property type="project" value="UniProtKB-KW"/>
</dbReference>
<evidence type="ECO:0000256" key="4">
    <source>
        <dbReference type="ARBA" id="ARBA00022555"/>
    </source>
</evidence>
<dbReference type="Proteomes" id="UP000318571">
    <property type="component" value="Chromosome 4"/>
</dbReference>
<evidence type="ECO:0000259" key="15">
    <source>
        <dbReference type="PROSITE" id="PS50860"/>
    </source>
</evidence>
<evidence type="ECO:0000256" key="2">
    <source>
        <dbReference type="ARBA" id="ARBA00013168"/>
    </source>
</evidence>
<keyword evidence="6" id="KW-0479">Metal-binding</keyword>
<dbReference type="InterPro" id="IPR050058">
    <property type="entry name" value="Ala-tRNA_ligase"/>
</dbReference>
<evidence type="ECO:0000256" key="14">
    <source>
        <dbReference type="ARBA" id="ARBA00048300"/>
    </source>
</evidence>
<keyword evidence="12" id="KW-0030">Aminoacyl-tRNA synthetase</keyword>
<comment type="similarity">
    <text evidence="1">Belongs to the class-II aminoacyl-tRNA synthetase family. Alax-L subfamily.</text>
</comment>
<evidence type="ECO:0000256" key="8">
    <source>
        <dbReference type="ARBA" id="ARBA00022833"/>
    </source>
</evidence>
<proteinExistence type="inferred from homology"/>
<evidence type="ECO:0000256" key="10">
    <source>
        <dbReference type="ARBA" id="ARBA00022884"/>
    </source>
</evidence>
<evidence type="ECO:0000256" key="9">
    <source>
        <dbReference type="ARBA" id="ARBA00022840"/>
    </source>
</evidence>
<dbReference type="PRINTS" id="PR00980">
    <property type="entry name" value="TRNASYNTHALA"/>
</dbReference>
<dbReference type="OrthoDB" id="2423964at2759"/>
<dbReference type="AlphaFoldDB" id="A0A553NNC7"/>
<dbReference type="FunFam" id="3.30.980.10:FF:000004">
    <property type="entry name" value="Alanine--tRNA ligase, cytoplasmic"/>
    <property type="match status" value="1"/>
</dbReference>
<dbReference type="InterPro" id="IPR045864">
    <property type="entry name" value="aa-tRNA-synth_II/BPL/LPL"/>
</dbReference>
<evidence type="ECO:0000313" key="17">
    <source>
        <dbReference type="Proteomes" id="UP000318571"/>
    </source>
</evidence>
<dbReference type="InterPro" id="IPR018163">
    <property type="entry name" value="Thr/Ala-tRNA-synth_IIc_edit"/>
</dbReference>
<dbReference type="InterPro" id="IPR002318">
    <property type="entry name" value="Ala-tRNA-lgiase_IIc"/>
</dbReference>
<dbReference type="InterPro" id="IPR018165">
    <property type="entry name" value="Ala-tRNA-synth_IIc_core"/>
</dbReference>
<dbReference type="GO" id="GO:0005739">
    <property type="term" value="C:mitochondrion"/>
    <property type="evidence" value="ECO:0007669"/>
    <property type="project" value="TreeGrafter"/>
</dbReference>
<dbReference type="Pfam" id="PF01411">
    <property type="entry name" value="tRNA-synt_2c"/>
    <property type="match status" value="1"/>
</dbReference>
<dbReference type="EMBL" id="VCGU01000011">
    <property type="protein sequence ID" value="TRY66951.1"/>
    <property type="molecule type" value="Genomic_DNA"/>
</dbReference>
<dbReference type="PANTHER" id="PTHR11777">
    <property type="entry name" value="ALANYL-TRNA SYNTHETASE"/>
    <property type="match status" value="1"/>
</dbReference>
<evidence type="ECO:0000256" key="11">
    <source>
        <dbReference type="ARBA" id="ARBA00022917"/>
    </source>
</evidence>
<dbReference type="Gene3D" id="2.40.30.130">
    <property type="match status" value="1"/>
</dbReference>
<keyword evidence="9" id="KW-0067">ATP-binding</keyword>
<keyword evidence="5" id="KW-0436">Ligase</keyword>
<reference evidence="16 17" key="1">
    <citation type="journal article" date="2018" name="Nat. Ecol. Evol.">
        <title>Genomic signatures of mitonuclear coevolution across populations of Tigriopus californicus.</title>
        <authorList>
            <person name="Barreto F.S."/>
            <person name="Watson E.T."/>
            <person name="Lima T.G."/>
            <person name="Willett C.S."/>
            <person name="Edmands S."/>
            <person name="Li W."/>
            <person name="Burton R.S."/>
        </authorList>
    </citation>
    <scope>NUCLEOTIDE SEQUENCE [LARGE SCALE GENOMIC DNA]</scope>
    <source>
        <strain evidence="16 17">San Diego</strain>
    </source>
</reference>
<accession>A0A553NNC7</accession>
<dbReference type="GO" id="GO:0000049">
    <property type="term" value="F:tRNA binding"/>
    <property type="evidence" value="ECO:0007669"/>
    <property type="project" value="UniProtKB-KW"/>
</dbReference>
<evidence type="ECO:0000256" key="12">
    <source>
        <dbReference type="ARBA" id="ARBA00023146"/>
    </source>
</evidence>
<dbReference type="Pfam" id="PF07973">
    <property type="entry name" value="tRNA_SAD"/>
    <property type="match status" value="1"/>
</dbReference>
<dbReference type="EC" id="6.1.1.7" evidence="2"/>
<sequence length="979" mass="109311">MWRSCGRLGAARVPVNAARRWSHTSAAQTRRSFLRFFQEGDHAIVPSASIVPYQDPSIPFVNAGMNAFRGVFTGVDPPPAPRVANVQKCIRVSGKHNDIQDVGSDGTHHTFFEMMGNWSFGDYGRVEACQWAWTLLTEVYDLSPDRLFVTYFQGCPQLGLAPDWETRDVWLSLGLRPERVLPFGPRDNFWEMGATGPCGPCTEIHYDHHGQGARGVNQGLADLVEVWNIVLINHVRTGAHQIEPIVGSTFVDTGLGLERLVAVLNGHTSNYDTDLFQPIFHALTDVTGAAGYQGRFGPGAELDTAYRIIADHIRMLVVCVADGVYPDSNHRVRNVMRRMFRASMRHFQGDQVALVEAAHVASQILSQAYPEMGQISTQAEIILDFEREHYQHTLNHAENLAPKLVQRCPKAQALEIFDVPQIYDSVEHFRRHHRNAEVIDENMARFCIQSYGLDDRLLNLVSHVTGIPLKPDLVCSEILRDIHSKTKTDSAIWPSKSLYQSVPPTDDQHKYTYQCKGNAYGFPVVISQVQSVFSSKGHPVPSLSDGEEGMILLDQTCLYSTAGGQASDEGLLKLDRKGRFEISHVEQIPDSPGHLAHFGKMVGGVITPHEKGRLTLNAIRRIKLMQNHTGTHLLNSVLNKILPLTCQKSSHIGDAHFRFDFSIFNATFNLGTIIDIEKTMNELIEENRPIERLTLSKSEFQDLDNVVQIPGEHYPDPVFVVRLPNGHTEPCCGTHLVKTGDVQAFAIVDSSTPVYGVRSFKCVTGEKAVDTREAGIRHIERVFGVKEASDKIDATAGESVLAGMVRKLKKEKENLRGNTTIPYSVRMELLTVIDLSLNRILPFYRKNAKEKVLMEFDEVLANSCDLPYFVHLFREQSDTTVNLNAMVKKIKNKPVLLVIRNNNFFSFKASIPDELVSETFTAKKWLDVVVQPLGLVAKAPQLKKEDTFCGAKAPIVNVDSAVVEDRLQLAISMAQNVTT</sequence>
<dbReference type="PROSITE" id="PS50860">
    <property type="entry name" value="AA_TRNA_LIGASE_II_ALA"/>
    <property type="match status" value="1"/>
</dbReference>
<dbReference type="FunFam" id="3.30.930.10:FF:000011">
    <property type="entry name" value="Alanine--tRNA ligase, cytoplasmic"/>
    <property type="match status" value="1"/>
</dbReference>
<keyword evidence="11" id="KW-0648">Protein biosynthesis</keyword>
<dbReference type="CDD" id="cd00673">
    <property type="entry name" value="AlaRS_core"/>
    <property type="match status" value="1"/>
</dbReference>
<dbReference type="SMART" id="SM00863">
    <property type="entry name" value="tRNA_SAD"/>
    <property type="match status" value="1"/>
</dbReference>